<keyword evidence="7 12" id="KW-0067">ATP-binding</keyword>
<dbReference type="PROSITE" id="PS00211">
    <property type="entry name" value="ABC_TRANSPORTER_1"/>
    <property type="match status" value="1"/>
</dbReference>
<feature type="domain" description="ABC transporter" evidence="11">
    <location>
        <begin position="302"/>
        <end position="534"/>
    </location>
</feature>
<evidence type="ECO:0000256" key="4">
    <source>
        <dbReference type="ARBA" id="ARBA00022475"/>
    </source>
</evidence>
<keyword evidence="5" id="KW-0677">Repeat</keyword>
<keyword evidence="13" id="KW-1185">Reference proteome</keyword>
<dbReference type="InterPro" id="IPR017871">
    <property type="entry name" value="ABC_transporter-like_CS"/>
</dbReference>
<comment type="subcellular location">
    <subcellularLocation>
        <location evidence="1">Cell membrane</location>
        <topology evidence="1">Peripheral membrane protein</topology>
    </subcellularLocation>
</comment>
<proteinExistence type="inferred from homology"/>
<dbReference type="CDD" id="cd03225">
    <property type="entry name" value="ABC_cobalt_CbiO_domain1"/>
    <property type="match status" value="2"/>
</dbReference>
<dbReference type="Pfam" id="PF00005">
    <property type="entry name" value="ABC_tran"/>
    <property type="match status" value="2"/>
</dbReference>
<dbReference type="PANTHER" id="PTHR43553">
    <property type="entry name" value="HEAVY METAL TRANSPORTER"/>
    <property type="match status" value="1"/>
</dbReference>
<keyword evidence="9" id="KW-0472">Membrane</keyword>
<name>A0ABS5MG66_9BACI</name>
<evidence type="ECO:0000256" key="5">
    <source>
        <dbReference type="ARBA" id="ARBA00022737"/>
    </source>
</evidence>
<dbReference type="InterPro" id="IPR027417">
    <property type="entry name" value="P-loop_NTPase"/>
</dbReference>
<dbReference type="InterPro" id="IPR003439">
    <property type="entry name" value="ABC_transporter-like_ATP-bd"/>
</dbReference>
<sequence>MEIFNIKDLSFQYPDTSELVLNRLTVTIQEGEFVVICGPTGCGKSTLLRLLKKELAPYGDVSGEILYAGRTIHDWDDRVSVEEIGFIFQNPENQIVMDDVLQEMVFGLENLGYSNLEMRKRVAEIVYTFGYEHLLHKKTSELSGGQKQILNLLSVLLLKPKVLLLDEPISQLDPIMAKDLLRILERVNSELGMTILLVEHRLEELFDLADRVIMLDGGNISYNGSSREVIYSVFQDKDKHFLSYLPAVSRFYLETESLVEVGSIPLNVKDCKTWISSKDIEFSNHDNQFRNQLVMHDLKPIIELNDIYYQYDKDSPMALQNLALKINQGEFYGVVGGNGSGKTTLLRICLGLLEPQRGKVKVFGKRMTKKVKKAIYSKIAYLPQNPLTYFIHDSIEQEMRQSVQLLDPAQAAERIEEQLQLFGIEYLRDRHPNDCSGGEIQKAALACMLLKNPDILLIDEPTKGLDPISKRQLASTLKRIHQEGLTIVMVTHDIEFAVHHTTKSAMMFNGNITIDAVPEELFKGNYFYTTTMNRVTQNTSVPEVLTLEEAISIWKESKLRTS</sequence>
<accession>A0ABS5MG66</accession>
<evidence type="ECO:0000256" key="7">
    <source>
        <dbReference type="ARBA" id="ARBA00022840"/>
    </source>
</evidence>
<evidence type="ECO:0000256" key="9">
    <source>
        <dbReference type="ARBA" id="ARBA00023136"/>
    </source>
</evidence>
<evidence type="ECO:0000259" key="11">
    <source>
        <dbReference type="PROSITE" id="PS50893"/>
    </source>
</evidence>
<comment type="function">
    <text evidence="10">Probably part of an ABC transporter complex. Responsible for energy coupling to the transport system.</text>
</comment>
<dbReference type="GO" id="GO:0005524">
    <property type="term" value="F:ATP binding"/>
    <property type="evidence" value="ECO:0007669"/>
    <property type="project" value="UniProtKB-KW"/>
</dbReference>
<dbReference type="RefSeq" id="WP_211742270.1">
    <property type="nucleotide sequence ID" value="NZ_JAGXBY010000005.1"/>
</dbReference>
<protein>
    <submittedName>
        <fullName evidence="12">ATP-binding cassette domain-containing protein</fullName>
    </submittedName>
</protein>
<evidence type="ECO:0000256" key="2">
    <source>
        <dbReference type="ARBA" id="ARBA00005417"/>
    </source>
</evidence>
<reference evidence="12 13" key="1">
    <citation type="submission" date="2021-05" db="EMBL/GenBank/DDBJ databases">
        <title>Ornithinibacillus massiliensis sp. nov.</title>
        <authorList>
            <person name="Iwaza R."/>
            <person name="Lagier J.-C."/>
            <person name="Raoult D."/>
        </authorList>
    </citation>
    <scope>NUCLEOTIDE SEQUENCE [LARGE SCALE GENOMIC DNA]</scope>
    <source>
        <strain evidence="12 13">Marseille-P3601</strain>
    </source>
</reference>
<keyword evidence="4" id="KW-1003">Cell membrane</keyword>
<gene>
    <name evidence="12" type="ORF">KGF86_14085</name>
</gene>
<evidence type="ECO:0000256" key="1">
    <source>
        <dbReference type="ARBA" id="ARBA00004202"/>
    </source>
</evidence>
<dbReference type="Proteomes" id="UP000681870">
    <property type="component" value="Unassembled WGS sequence"/>
</dbReference>
<dbReference type="InterPro" id="IPR015856">
    <property type="entry name" value="ABC_transpr_CbiO/EcfA_su"/>
</dbReference>
<dbReference type="EMBL" id="JAGXBY010000005">
    <property type="protein sequence ID" value="MBS3681327.1"/>
    <property type="molecule type" value="Genomic_DNA"/>
</dbReference>
<evidence type="ECO:0000313" key="13">
    <source>
        <dbReference type="Proteomes" id="UP000681870"/>
    </source>
</evidence>
<evidence type="ECO:0000256" key="3">
    <source>
        <dbReference type="ARBA" id="ARBA00022448"/>
    </source>
</evidence>
<dbReference type="Gene3D" id="3.40.50.300">
    <property type="entry name" value="P-loop containing nucleotide triphosphate hydrolases"/>
    <property type="match status" value="2"/>
</dbReference>
<evidence type="ECO:0000313" key="12">
    <source>
        <dbReference type="EMBL" id="MBS3681327.1"/>
    </source>
</evidence>
<evidence type="ECO:0000256" key="6">
    <source>
        <dbReference type="ARBA" id="ARBA00022741"/>
    </source>
</evidence>
<keyword evidence="3" id="KW-0813">Transport</keyword>
<dbReference type="SUPFAM" id="SSF52540">
    <property type="entry name" value="P-loop containing nucleoside triphosphate hydrolases"/>
    <property type="match status" value="2"/>
</dbReference>
<dbReference type="NCBIfam" id="NF010167">
    <property type="entry name" value="PRK13648.1"/>
    <property type="match status" value="2"/>
</dbReference>
<comment type="similarity">
    <text evidence="2">Belongs to the ABC transporter superfamily.</text>
</comment>
<evidence type="ECO:0000256" key="8">
    <source>
        <dbReference type="ARBA" id="ARBA00022967"/>
    </source>
</evidence>
<comment type="caution">
    <text evidence="12">The sequence shown here is derived from an EMBL/GenBank/DDBJ whole genome shotgun (WGS) entry which is preliminary data.</text>
</comment>
<dbReference type="SMART" id="SM00382">
    <property type="entry name" value="AAA"/>
    <property type="match status" value="2"/>
</dbReference>
<organism evidence="12 13">
    <name type="scientific">Ornithinibacillus massiliensis</name>
    <dbReference type="NCBI Taxonomy" id="1944633"/>
    <lineage>
        <taxon>Bacteria</taxon>
        <taxon>Bacillati</taxon>
        <taxon>Bacillota</taxon>
        <taxon>Bacilli</taxon>
        <taxon>Bacillales</taxon>
        <taxon>Bacillaceae</taxon>
        <taxon>Ornithinibacillus</taxon>
    </lineage>
</organism>
<evidence type="ECO:0000256" key="10">
    <source>
        <dbReference type="ARBA" id="ARBA00025157"/>
    </source>
</evidence>
<dbReference type="InterPro" id="IPR003593">
    <property type="entry name" value="AAA+_ATPase"/>
</dbReference>
<dbReference type="PANTHER" id="PTHR43553:SF23">
    <property type="entry name" value="ABC TRANSPORTER ATP-BINDING COMPONENT"/>
    <property type="match status" value="1"/>
</dbReference>
<dbReference type="PROSITE" id="PS50893">
    <property type="entry name" value="ABC_TRANSPORTER_2"/>
    <property type="match status" value="2"/>
</dbReference>
<dbReference type="InterPro" id="IPR050095">
    <property type="entry name" value="ECF_ABC_transporter_ATP-bd"/>
</dbReference>
<keyword evidence="8" id="KW-1278">Translocase</keyword>
<keyword evidence="6" id="KW-0547">Nucleotide-binding</keyword>
<feature type="domain" description="ABC transporter" evidence="11">
    <location>
        <begin position="4"/>
        <end position="242"/>
    </location>
</feature>